<organism evidence="1 2">
    <name type="scientific">Methanococcus voltae PS</name>
    <dbReference type="NCBI Taxonomy" id="523842"/>
    <lineage>
        <taxon>Archaea</taxon>
        <taxon>Methanobacteriati</taxon>
        <taxon>Methanobacteriota</taxon>
        <taxon>Methanomada group</taxon>
        <taxon>Methanococci</taxon>
        <taxon>Methanococcales</taxon>
        <taxon>Methanococcaceae</taxon>
        <taxon>Methanococcus</taxon>
    </lineage>
</organism>
<name>A0ABT2EVT8_METVO</name>
<protein>
    <submittedName>
        <fullName evidence="1">Uncharacterized protein</fullName>
    </submittedName>
</protein>
<accession>A0ABT2EVT8</accession>
<dbReference type="Proteomes" id="UP001140258">
    <property type="component" value="Unassembled WGS sequence"/>
</dbReference>
<dbReference type="EMBL" id="JANUCQ010000002">
    <property type="protein sequence ID" value="MCS3922047.1"/>
    <property type="molecule type" value="Genomic_DNA"/>
</dbReference>
<evidence type="ECO:0000313" key="2">
    <source>
        <dbReference type="Proteomes" id="UP001140258"/>
    </source>
</evidence>
<comment type="caution">
    <text evidence="1">The sequence shown here is derived from an EMBL/GenBank/DDBJ whole genome shotgun (WGS) entry which is preliminary data.</text>
</comment>
<dbReference type="RefSeq" id="WP_259051237.1">
    <property type="nucleotide sequence ID" value="NZ_JANUCQ010000002.1"/>
</dbReference>
<keyword evidence="2" id="KW-1185">Reference proteome</keyword>
<sequence length="999" mass="116928">MGKKERKIELSSTVNVFFRSVFDVASKNIDEDKFIELRAFNSNGKPVQKYFKYPNELPKFLAESVTLNNLMSVYYGIGLRKEHKGTKDATFDNISIIPIDIDVLKDVLGYGDPSKDEKFLEKDITKITDLEAHKLVEDYYKNLNLPLKPTFSFFTGHGIQLYYLLDYPIGEKGLLEFKKLIEFDNKNNKVVNGDSNIYDLARVLRIPFSDNKKFITKKGRVLEINDVKYDYNAVINQFKNYVNYKDKILKEDYEEKDFKSIEEINWDYVPPCVKKALELRKKGEANRDIQLFLRAFFMKVFNQDEGEDVSKTLSIFKEYSNNFNEELTLRSLEEWFNSRRAPTNCMNCPIQECSSCWLANKKKGNPLKAYYIKKINTEEKSVDELEALMLGNVGKLEMECFRGIYNINKETERRTNSDGEEIVRTRSLAYFTTPKLVNKQFFDLHDVLKGKELEINKEFIDIFDDYAFYDFVEVAKSGNGGHQKYLYEYDLIYKWILKKFEVDECKKVTKAWGYYNKDTIILPPEWELPRDTPQVYYKKDFKELFKIKYTDDDVKDIIKHLKCYLQDDVSKWILEYTMASVFRYYFISNKRLDMFPNLIVTGLHAQGKSARVRLLFSKLLLNSENQYGETVVQGSPIRLEGEQWINVPMLYDELKEIPKRLEGILKRIGTGVSDIGHRYKRDGSWNGTSIIRPIMITTNDLSIKDIALISRCIIIDIDNIKTVNTVDEYRYLDDKIHILGRWIYDNLGMIGEQIENLEFSGDREKAKENVIKIGRAILGAIFAYFEESYVPSSDYPVEDYSAVNTPDKTIRKCIIESVRRTVRITLEGRTYDIYDLIYEANPGIEESLYKMLRSHGLDVKIQDDMAYLIVTKDAYDILDIDKYNVAEVGKLKAYWEYKTTAIRGRGKVKAIWMPLQKIEKKNEYTEDIKINYNDNTAVVYETILENVDENDNVKIDIIIEKVKEYIQIEDNEVLLAIKNLNYKSYISQPRVGEVHVCIK</sequence>
<evidence type="ECO:0000313" key="1">
    <source>
        <dbReference type="EMBL" id="MCS3922047.1"/>
    </source>
</evidence>
<reference evidence="1" key="1">
    <citation type="submission" date="2022-08" db="EMBL/GenBank/DDBJ databases">
        <title>Genomic Encyclopedia of Type Strains, Phase V (KMG-V): Genome sequencing to study the core and pangenomes of soil and plant-associated prokaryotes.</title>
        <authorList>
            <person name="Whitman W."/>
        </authorList>
    </citation>
    <scope>NUCLEOTIDE SEQUENCE</scope>
    <source>
        <strain evidence="1">PS</strain>
    </source>
</reference>
<proteinExistence type="predicted"/>
<gene>
    <name evidence="1" type="ORF">M2325_000732</name>
</gene>